<dbReference type="GO" id="GO:0007155">
    <property type="term" value="P:cell adhesion"/>
    <property type="evidence" value="ECO:0007669"/>
    <property type="project" value="UniProtKB-KW"/>
</dbReference>
<feature type="transmembrane region" description="Helical" evidence="9">
    <location>
        <begin position="234"/>
        <end position="255"/>
    </location>
</feature>
<keyword evidence="5 9" id="KW-1133">Transmembrane helix</keyword>
<evidence type="ECO:0000256" key="4">
    <source>
        <dbReference type="ARBA" id="ARBA00022889"/>
    </source>
</evidence>
<evidence type="ECO:0000256" key="10">
    <source>
        <dbReference type="SAM" id="SignalP"/>
    </source>
</evidence>
<evidence type="ECO:0000256" key="9">
    <source>
        <dbReference type="SAM" id="Phobius"/>
    </source>
</evidence>
<reference evidence="11" key="1">
    <citation type="submission" date="2019-06" db="EMBL/GenBank/DDBJ databases">
        <authorList>
            <consortium name="Wellcome Sanger Institute Data Sharing"/>
        </authorList>
    </citation>
    <scope>NUCLEOTIDE SEQUENCE [LARGE SCALE GENOMIC DNA]</scope>
</reference>
<keyword evidence="4" id="KW-0130">Cell adhesion</keyword>
<dbReference type="InParanoid" id="A0A667YFR5"/>
<dbReference type="OrthoDB" id="8945512at2759"/>
<evidence type="ECO:0000256" key="1">
    <source>
        <dbReference type="ARBA" id="ARBA00004479"/>
    </source>
</evidence>
<feature type="region of interest" description="Disordered" evidence="8">
    <location>
        <begin position="35"/>
        <end position="133"/>
    </location>
</feature>
<sequence length="330" mass="33373">MAASMWRMNGLWKGMAVALVLCALLLNSGVMGQDDAAEVTPTAPPAGSDPTAASGDPNAGATSANDAQGAGAPTDATTVSGTGDSAPSQSSEDVPAPTNQNDASNADGQSGAETSGTSATSASPVDSAAQNVPADTVPDVTCVDKSEIDESSAIKFSLTTSDCEETKNRLQALGPWCKSENCHLKIFQEGTEALMTSPDADMKTLVKALESEQIKNALGVSGVETPPPSSGSSVFVAVLLTGLVLAAALIGGYCLKTRRGTDAKGVRLAEEAYPADEQNQGNTLVSVAPLNPPPETQEKPSVNGESPEAGKTQPPPTNGQATAKTADTEL</sequence>
<reference evidence="11" key="3">
    <citation type="submission" date="2025-09" db="UniProtKB">
        <authorList>
            <consortium name="Ensembl"/>
        </authorList>
    </citation>
    <scope>IDENTIFICATION</scope>
</reference>
<feature type="chain" id="PRO_5025664123" evidence="10">
    <location>
        <begin position="33"/>
        <end position="330"/>
    </location>
</feature>
<dbReference type="GeneTree" id="ENSGT00940000176162"/>
<reference evidence="11" key="2">
    <citation type="submission" date="2025-08" db="UniProtKB">
        <authorList>
            <consortium name="Ensembl"/>
        </authorList>
    </citation>
    <scope>IDENTIFICATION</scope>
</reference>
<feature type="compositionally biased region" description="Low complexity" evidence="8">
    <location>
        <begin position="108"/>
        <end position="123"/>
    </location>
</feature>
<dbReference type="InterPro" id="IPR013836">
    <property type="entry name" value="CD34/Podocalyxin"/>
</dbReference>
<evidence type="ECO:0000313" key="11">
    <source>
        <dbReference type="Ensembl" id="ENSMMDP00005029240.1"/>
    </source>
</evidence>
<evidence type="ECO:0000256" key="6">
    <source>
        <dbReference type="ARBA" id="ARBA00023136"/>
    </source>
</evidence>
<organism evidence="11 12">
    <name type="scientific">Myripristis murdjan</name>
    <name type="common">pinecone soldierfish</name>
    <dbReference type="NCBI Taxonomy" id="586833"/>
    <lineage>
        <taxon>Eukaryota</taxon>
        <taxon>Metazoa</taxon>
        <taxon>Chordata</taxon>
        <taxon>Craniata</taxon>
        <taxon>Vertebrata</taxon>
        <taxon>Euteleostomi</taxon>
        <taxon>Actinopterygii</taxon>
        <taxon>Neopterygii</taxon>
        <taxon>Teleostei</taxon>
        <taxon>Neoteleostei</taxon>
        <taxon>Acanthomorphata</taxon>
        <taxon>Holocentriformes</taxon>
        <taxon>Holocentridae</taxon>
        <taxon>Myripristis</taxon>
    </lineage>
</organism>
<dbReference type="Pfam" id="PF06365">
    <property type="entry name" value="CD34_antigen"/>
    <property type="match status" value="1"/>
</dbReference>
<keyword evidence="6 9" id="KW-0472">Membrane</keyword>
<evidence type="ECO:0000256" key="7">
    <source>
        <dbReference type="ARBA" id="ARBA00023180"/>
    </source>
</evidence>
<dbReference type="PANTHER" id="PTHR16677:SF1">
    <property type="entry name" value="HEMATOPOIETIC PROGENITOR CELL ANTIGEN CD34"/>
    <property type="match status" value="1"/>
</dbReference>
<proteinExistence type="predicted"/>
<protein>
    <submittedName>
        <fullName evidence="11">Uncharacterized LOC115361493</fullName>
    </submittedName>
</protein>
<name>A0A667YFR5_9TELE</name>
<evidence type="ECO:0000313" key="12">
    <source>
        <dbReference type="Proteomes" id="UP000472263"/>
    </source>
</evidence>
<dbReference type="GO" id="GO:0005886">
    <property type="term" value="C:plasma membrane"/>
    <property type="evidence" value="ECO:0007669"/>
    <property type="project" value="UniProtKB-ARBA"/>
</dbReference>
<gene>
    <name evidence="11" type="primary">cd34</name>
</gene>
<keyword evidence="2 9" id="KW-0812">Transmembrane</keyword>
<feature type="compositionally biased region" description="Polar residues" evidence="8">
    <location>
        <begin position="75"/>
        <end position="107"/>
    </location>
</feature>
<keyword evidence="7" id="KW-0325">Glycoprotein</keyword>
<dbReference type="AlphaFoldDB" id="A0A667YFR5"/>
<keyword evidence="3 10" id="KW-0732">Signal</keyword>
<dbReference type="Ensembl" id="ENSMMDT00005029929.1">
    <property type="protein sequence ID" value="ENSMMDP00005029240.1"/>
    <property type="gene ID" value="ENSMMDG00005013930.1"/>
</dbReference>
<evidence type="ECO:0000256" key="2">
    <source>
        <dbReference type="ARBA" id="ARBA00022692"/>
    </source>
</evidence>
<feature type="signal peptide" evidence="10">
    <location>
        <begin position="1"/>
        <end position="32"/>
    </location>
</feature>
<keyword evidence="12" id="KW-1185">Reference proteome</keyword>
<evidence type="ECO:0000256" key="3">
    <source>
        <dbReference type="ARBA" id="ARBA00022729"/>
    </source>
</evidence>
<evidence type="ECO:0000256" key="5">
    <source>
        <dbReference type="ARBA" id="ARBA00022989"/>
    </source>
</evidence>
<dbReference type="PANTHER" id="PTHR16677">
    <property type="entry name" value="HEMATOPOIETIC PROGENITOR CELL ANTIGEN CD34"/>
    <property type="match status" value="1"/>
</dbReference>
<comment type="subcellular location">
    <subcellularLocation>
        <location evidence="1">Membrane</location>
        <topology evidence="1">Single-pass type I membrane protein</topology>
    </subcellularLocation>
</comment>
<feature type="compositionally biased region" description="Polar residues" evidence="8">
    <location>
        <begin position="318"/>
        <end position="330"/>
    </location>
</feature>
<feature type="region of interest" description="Disordered" evidence="8">
    <location>
        <begin position="272"/>
        <end position="330"/>
    </location>
</feature>
<dbReference type="Proteomes" id="UP000472263">
    <property type="component" value="Chromosome 7"/>
</dbReference>
<evidence type="ECO:0000256" key="8">
    <source>
        <dbReference type="SAM" id="MobiDB-lite"/>
    </source>
</evidence>
<dbReference type="InterPro" id="IPR008083">
    <property type="entry name" value="CD34"/>
</dbReference>
<accession>A0A667YFR5</accession>